<comment type="caution">
    <text evidence="2">The sequence shown here is derived from an EMBL/GenBank/DDBJ whole genome shotgun (WGS) entry which is preliminary data.</text>
</comment>
<evidence type="ECO:0000313" key="3">
    <source>
        <dbReference type="Proteomes" id="UP001159363"/>
    </source>
</evidence>
<keyword evidence="3" id="KW-1185">Reference proteome</keyword>
<accession>A0ABQ9H329</accession>
<feature type="region of interest" description="Disordered" evidence="1">
    <location>
        <begin position="1"/>
        <end position="25"/>
    </location>
</feature>
<dbReference type="Gene3D" id="3.30.420.10">
    <property type="entry name" value="Ribonuclease H-like superfamily/Ribonuclease H"/>
    <property type="match status" value="1"/>
</dbReference>
<organism evidence="2 3">
    <name type="scientific">Dryococelus australis</name>
    <dbReference type="NCBI Taxonomy" id="614101"/>
    <lineage>
        <taxon>Eukaryota</taxon>
        <taxon>Metazoa</taxon>
        <taxon>Ecdysozoa</taxon>
        <taxon>Arthropoda</taxon>
        <taxon>Hexapoda</taxon>
        <taxon>Insecta</taxon>
        <taxon>Pterygota</taxon>
        <taxon>Neoptera</taxon>
        <taxon>Polyneoptera</taxon>
        <taxon>Phasmatodea</taxon>
        <taxon>Verophasmatodea</taxon>
        <taxon>Anareolatae</taxon>
        <taxon>Phasmatidae</taxon>
        <taxon>Eurycanthinae</taxon>
        <taxon>Dryococelus</taxon>
    </lineage>
</organism>
<dbReference type="Proteomes" id="UP001159363">
    <property type="component" value="Chromosome 6"/>
</dbReference>
<reference evidence="2 3" key="1">
    <citation type="submission" date="2023-02" db="EMBL/GenBank/DDBJ databases">
        <title>LHISI_Scaffold_Assembly.</title>
        <authorList>
            <person name="Stuart O.P."/>
            <person name="Cleave R."/>
            <person name="Magrath M.J.L."/>
            <person name="Mikheyev A.S."/>
        </authorList>
    </citation>
    <scope>NUCLEOTIDE SEQUENCE [LARGE SCALE GENOMIC DNA]</scope>
    <source>
        <strain evidence="2">Daus_M_001</strain>
        <tissue evidence="2">Leg muscle</tissue>
    </source>
</reference>
<dbReference type="PANTHER" id="PTHR47326">
    <property type="entry name" value="TRANSPOSABLE ELEMENT TC3 TRANSPOSASE-LIKE PROTEIN"/>
    <property type="match status" value="1"/>
</dbReference>
<dbReference type="PANTHER" id="PTHR47326:SF1">
    <property type="entry name" value="HTH PSQ-TYPE DOMAIN-CONTAINING PROTEIN"/>
    <property type="match status" value="1"/>
</dbReference>
<evidence type="ECO:0000313" key="2">
    <source>
        <dbReference type="EMBL" id="KAJ8878690.1"/>
    </source>
</evidence>
<feature type="compositionally biased region" description="Polar residues" evidence="1">
    <location>
        <begin position="10"/>
        <end position="19"/>
    </location>
</feature>
<evidence type="ECO:0000256" key="1">
    <source>
        <dbReference type="SAM" id="MobiDB-lite"/>
    </source>
</evidence>
<dbReference type="InterPro" id="IPR036397">
    <property type="entry name" value="RNaseH_sf"/>
</dbReference>
<protein>
    <submittedName>
        <fullName evidence="2">Uncharacterized protein</fullName>
    </submittedName>
</protein>
<name>A0ABQ9H329_9NEOP</name>
<sequence length="300" mass="34232">MRVRRARRPTASSGTSPTCGGTAGDRTRFALVGGERANRSATVAPMHSHHQLTQPLTRHKPQDGAFVWLRCPPASSLRFSQSDPCVVRPMCYPHLYFMSRTVPELYYRSFHRPINEWRILKVSSTMQSFSAASKRATSIELQRFLIELSVVVRISWSENAKWPARSPDLTPMDLYLRRTLKQRVYKDPPTTPGEMKGRITRACSAISPAEIRYAVLSAQNRFTTEEYTTSIEVDIKTPVYPEIFSVFEAERRESVKGDTATRIKSLIAAKRKALNLHAVFSSCCVYLWDFQRRPYYFIGG</sequence>
<proteinExistence type="predicted"/>
<dbReference type="EMBL" id="JARBHB010000007">
    <property type="protein sequence ID" value="KAJ8878690.1"/>
    <property type="molecule type" value="Genomic_DNA"/>
</dbReference>
<gene>
    <name evidence="2" type="ORF">PR048_019275</name>
</gene>